<dbReference type="Proteomes" id="UP000427373">
    <property type="component" value="Chromosome"/>
</dbReference>
<evidence type="ECO:0000256" key="4">
    <source>
        <dbReference type="ARBA" id="ARBA00022596"/>
    </source>
</evidence>
<feature type="binding site" evidence="7">
    <location>
        <position position="496"/>
    </location>
    <ligand>
        <name>Fe cation</name>
        <dbReference type="ChEBI" id="CHEBI:24875"/>
    </ligand>
</feature>
<dbReference type="InterPro" id="IPR001501">
    <property type="entry name" value="Ni-dep_hyd_lsu"/>
</dbReference>
<evidence type="ECO:0000256" key="7">
    <source>
        <dbReference type="PIRSR" id="PIRSR601501-1"/>
    </source>
</evidence>
<dbReference type="GO" id="GO:0008901">
    <property type="term" value="F:ferredoxin hydrogenase activity"/>
    <property type="evidence" value="ECO:0007669"/>
    <property type="project" value="InterPro"/>
</dbReference>
<evidence type="ECO:0000256" key="1">
    <source>
        <dbReference type="ARBA" id="ARBA00001967"/>
    </source>
</evidence>
<proteinExistence type="inferred from homology"/>
<feature type="binding site" evidence="7">
    <location>
        <position position="63"/>
    </location>
    <ligand>
        <name>Fe cation</name>
        <dbReference type="ChEBI" id="CHEBI:24875"/>
    </ligand>
</feature>
<dbReference type="GeneID" id="42800706"/>
<keyword evidence="4 7" id="KW-0533">Nickel</keyword>
<keyword evidence="10" id="KW-1185">Reference proteome</keyword>
<dbReference type="EC" id="1.12.99.6" evidence="8"/>
<name>A0A650CGB2_SULOH</name>
<dbReference type="EMBL" id="JACHFY010000016">
    <property type="protein sequence ID" value="MBB5254471.1"/>
    <property type="molecule type" value="Genomic_DNA"/>
</dbReference>
<evidence type="ECO:0000256" key="5">
    <source>
        <dbReference type="ARBA" id="ARBA00022723"/>
    </source>
</evidence>
<feature type="binding site" evidence="7">
    <location>
        <position position="63"/>
    </location>
    <ligand>
        <name>Ni(2+)</name>
        <dbReference type="ChEBI" id="CHEBI:49786"/>
    </ligand>
</feature>
<comment type="subcellular location">
    <subcellularLocation>
        <location evidence="2">Cell envelope</location>
    </subcellularLocation>
</comment>
<dbReference type="GO" id="GO:0016151">
    <property type="term" value="F:nickel cation binding"/>
    <property type="evidence" value="ECO:0007669"/>
    <property type="project" value="InterPro"/>
</dbReference>
<feature type="binding site" evidence="7">
    <location>
        <position position="41"/>
    </location>
    <ligand>
        <name>Mg(2+)</name>
        <dbReference type="ChEBI" id="CHEBI:18420"/>
    </ligand>
</feature>
<feature type="binding site" evidence="7">
    <location>
        <position position="445"/>
    </location>
    <ligand>
        <name>Mg(2+)</name>
        <dbReference type="ChEBI" id="CHEBI:18420"/>
    </ligand>
</feature>
<keyword evidence="7" id="KW-0408">Iron</keyword>
<feature type="binding site" evidence="7">
    <location>
        <position position="60"/>
    </location>
    <ligand>
        <name>Ni(2+)</name>
        <dbReference type="ChEBI" id="CHEBI:49786"/>
    </ligand>
</feature>
<comment type="similarity">
    <text evidence="3">Belongs to the [NiFe]/[NiFeSe] hydrogenase large subunit family.</text>
</comment>
<evidence type="ECO:0000313" key="9">
    <source>
        <dbReference type="EMBL" id="QGR16725.1"/>
    </source>
</evidence>
<dbReference type="PANTHER" id="PTHR42958:SF4">
    <property type="entry name" value="HYDROGENASE EXPRESSION_FORMATION PROTEIN HUPK"/>
    <property type="match status" value="1"/>
</dbReference>
<keyword evidence="5 7" id="KW-0479">Metal-binding</keyword>
<comment type="cofactor">
    <cofactor evidence="1 7">
        <name>Ni(2+)</name>
        <dbReference type="ChEBI" id="CHEBI:49786"/>
    </cofactor>
</comment>
<reference evidence="8 11" key="2">
    <citation type="submission" date="2020-08" db="EMBL/GenBank/DDBJ databases">
        <title>Genomic Encyclopedia of Type Strains, Phase IV (KMG-IV): sequencing the most valuable type-strain genomes for metagenomic binning, comparative biology and taxonomic classification.</title>
        <authorList>
            <person name="Goeker M."/>
        </authorList>
    </citation>
    <scope>NUCLEOTIDE SEQUENCE [LARGE SCALE GENOMIC DNA]</scope>
    <source>
        <strain evidence="8 11">DSM 12421</strain>
    </source>
</reference>
<gene>
    <name evidence="9" type="ORF">D1869_05630</name>
    <name evidence="8" type="ORF">HNQ62_002245</name>
</gene>
<comment type="cofactor">
    <cofactor evidence="7">
        <name>Fe cation</name>
        <dbReference type="ChEBI" id="CHEBI:24875"/>
    </cofactor>
</comment>
<evidence type="ECO:0000313" key="8">
    <source>
        <dbReference type="EMBL" id="MBB5254471.1"/>
    </source>
</evidence>
<evidence type="ECO:0000313" key="10">
    <source>
        <dbReference type="Proteomes" id="UP000427373"/>
    </source>
</evidence>
<dbReference type="Pfam" id="PF00374">
    <property type="entry name" value="NiFeSe_Hases"/>
    <property type="match status" value="2"/>
</dbReference>
<dbReference type="RefSeq" id="WP_156014280.1">
    <property type="nucleotide sequence ID" value="NZ_CP045484.1"/>
</dbReference>
<dbReference type="InterPro" id="IPR018194">
    <property type="entry name" value="Ni-dep_hyd_lsu_Ni_BS"/>
</dbReference>
<dbReference type="InterPro" id="IPR029014">
    <property type="entry name" value="NiFe-Hase_large"/>
</dbReference>
<evidence type="ECO:0000256" key="6">
    <source>
        <dbReference type="ARBA" id="ARBA00023002"/>
    </source>
</evidence>
<reference evidence="9 10" key="1">
    <citation type="submission" date="2019-10" db="EMBL/GenBank/DDBJ databases">
        <title>Genome Sequences from Six Type Strain Members of the Archaeal Family Sulfolobaceae: Acidianus ambivalens, Acidianus infernus, Metallosphaera prunae, Stygiolobus azoricus, Sulfolobus metallicus, and Sulfurisphaera ohwakuensis.</title>
        <authorList>
            <person name="Counts J.A."/>
            <person name="Kelly R.M."/>
        </authorList>
    </citation>
    <scope>NUCLEOTIDE SEQUENCE [LARGE SCALE GENOMIC DNA]</scope>
    <source>
        <strain evidence="9 10">TA-1</strain>
    </source>
</reference>
<dbReference type="InterPro" id="IPR050867">
    <property type="entry name" value="NiFe/NiFeSe_hydrgnase_LSU"/>
</dbReference>
<dbReference type="Proteomes" id="UP000582213">
    <property type="component" value="Unassembled WGS sequence"/>
</dbReference>
<feature type="binding site" evidence="7">
    <location>
        <position position="493"/>
    </location>
    <ligand>
        <name>Ni(2+)</name>
        <dbReference type="ChEBI" id="CHEBI:49786"/>
    </ligand>
</feature>
<evidence type="ECO:0000313" key="11">
    <source>
        <dbReference type="Proteomes" id="UP000582213"/>
    </source>
</evidence>
<keyword evidence="6 8" id="KW-0560">Oxidoreductase</keyword>
<dbReference type="EMBL" id="CP045484">
    <property type="protein sequence ID" value="QGR16725.1"/>
    <property type="molecule type" value="Genomic_DNA"/>
</dbReference>
<dbReference type="Gene3D" id="1.10.645.10">
    <property type="entry name" value="Cytochrome-c3 Hydrogenase, chain B"/>
    <property type="match status" value="1"/>
</dbReference>
<dbReference type="AlphaFoldDB" id="A0A650CGB2"/>
<organism evidence="9 10">
    <name type="scientific">Sulfurisphaera ohwakuensis</name>
    <dbReference type="NCBI Taxonomy" id="69656"/>
    <lineage>
        <taxon>Archaea</taxon>
        <taxon>Thermoproteota</taxon>
        <taxon>Thermoprotei</taxon>
        <taxon>Sulfolobales</taxon>
        <taxon>Sulfolobaceae</taxon>
        <taxon>Sulfurisphaera</taxon>
    </lineage>
</organism>
<dbReference type="GO" id="GO:0033748">
    <property type="term" value="F:hydrogenase (acceptor) activity"/>
    <property type="evidence" value="ECO:0007669"/>
    <property type="project" value="UniProtKB-EC"/>
</dbReference>
<evidence type="ECO:0000256" key="3">
    <source>
        <dbReference type="ARBA" id="ARBA00009292"/>
    </source>
</evidence>
<feature type="binding site" evidence="7">
    <location>
        <position position="499"/>
    </location>
    <ligand>
        <name>Mg(2+)</name>
        <dbReference type="ChEBI" id="CHEBI:18420"/>
    </ligand>
</feature>
<keyword evidence="7" id="KW-0460">Magnesium</keyword>
<dbReference type="SUPFAM" id="SSF56762">
    <property type="entry name" value="HydB/Nqo4-like"/>
    <property type="match status" value="1"/>
</dbReference>
<dbReference type="PANTHER" id="PTHR42958">
    <property type="entry name" value="HYDROGENASE-2 LARGE CHAIN"/>
    <property type="match status" value="1"/>
</dbReference>
<dbReference type="PROSITE" id="PS00507">
    <property type="entry name" value="NI_HGENASE_L_1"/>
    <property type="match status" value="1"/>
</dbReference>
<dbReference type="KEGG" id="soh:D1869_05630"/>
<accession>A0A650CGB2</accession>
<protein>
    <submittedName>
        <fullName evidence="9">Cytochrome B</fullName>
    </submittedName>
    <submittedName>
        <fullName evidence="8">Hydrogenase large subunit</fullName>
        <ecNumber evidence="8">1.12.99.6</ecNumber>
    </submittedName>
</protein>
<evidence type="ECO:0000256" key="2">
    <source>
        <dbReference type="ARBA" id="ARBA00004196"/>
    </source>
</evidence>
<sequence length="504" mass="57079">MSSKIISPFNRVEGDLDVEVKFERNKVVDAKIISRLFRGIEIILKGKNPLDALVITPRVCGICGASHLYASASALDMIYNAEVPINAIRLRNVLSMAETCQNDLRHTYFMFLIDVLNNKYRDYANFEEVIRRWAPIQGSSYKECFRWSKKYTEVYAIFGGQWPHGSAIVPGGITADPLPNEIQRAISILLDIKRNYLEKVILGGPIDQFLDTVKSYNDLLQWAEDYKEGDLAKILEFGLEANWHKLGYGSGIMLSYGHLPIEEYVGIPRKKYFKPGIYFAKEKEYKEFDQRNVLEFVNSSYYIYSKGDQAGLHPFEGETNPNLDEKNKNKYSLTKCFRYKLDGKLIAPEAGALAMLTVSGNPLILDLIDKIGPSVLSRVIARLVRVLIYNELMLQELNSFEFGKPTYKKPSEVKEGMGYGLVEAPRGALGHWVVVKNEKILNYQIVTPTQINMSPEDPLGNKSHMALALIGTEVSDVNNPIEVHHIVRSHDACMVCNVHMLKLI</sequence>
<dbReference type="OrthoDB" id="42371at2157"/>